<evidence type="ECO:0000256" key="2">
    <source>
        <dbReference type="ARBA" id="ARBA00022630"/>
    </source>
</evidence>
<organism evidence="6 7">
    <name type="scientific">Microscilla marina ATCC 23134</name>
    <dbReference type="NCBI Taxonomy" id="313606"/>
    <lineage>
        <taxon>Bacteria</taxon>
        <taxon>Pseudomonadati</taxon>
        <taxon>Bacteroidota</taxon>
        <taxon>Cytophagia</taxon>
        <taxon>Cytophagales</taxon>
        <taxon>Microscillaceae</taxon>
        <taxon>Microscilla</taxon>
    </lineage>
</organism>
<dbReference type="EMBL" id="AAWS01000027">
    <property type="protein sequence ID" value="EAY27057.1"/>
    <property type="molecule type" value="Genomic_DNA"/>
</dbReference>
<dbReference type="InterPro" id="IPR036188">
    <property type="entry name" value="FAD/NAD-bd_sf"/>
</dbReference>
<evidence type="ECO:0000256" key="3">
    <source>
        <dbReference type="ARBA" id="ARBA00022827"/>
    </source>
</evidence>
<comment type="caution">
    <text evidence="6">The sequence shown here is derived from an EMBL/GenBank/DDBJ whole genome shotgun (WGS) entry which is preliminary data.</text>
</comment>
<feature type="domain" description="FAD-binding" evidence="5">
    <location>
        <begin position="3"/>
        <end position="340"/>
    </location>
</feature>
<keyword evidence="7" id="KW-1185">Reference proteome</keyword>
<dbReference type="GO" id="GO:0071949">
    <property type="term" value="F:FAD binding"/>
    <property type="evidence" value="ECO:0007669"/>
    <property type="project" value="InterPro"/>
</dbReference>
<evidence type="ECO:0000313" key="6">
    <source>
        <dbReference type="EMBL" id="EAY27057.1"/>
    </source>
</evidence>
<gene>
    <name evidence="6" type="ORF">M23134_04745</name>
</gene>
<dbReference type="PANTHER" id="PTHR46496:SF1">
    <property type="entry name" value="ZEAXANTHIN EPOXIDASE, CHLOROPLASTIC"/>
    <property type="match status" value="1"/>
</dbReference>
<dbReference type="AlphaFoldDB" id="A1ZRG7"/>
<protein>
    <submittedName>
        <fullName evidence="6">Probable FAD-dependent monooxygenase, putative</fullName>
    </submittedName>
</protein>
<keyword evidence="4" id="KW-0560">Oxidoreductase</keyword>
<keyword evidence="3" id="KW-0274">FAD</keyword>
<sequence length="385" mass="42464">MKSIIVGGGIAGLATAIGLHNKGFDTAVYEAAPAFTPAGAGILLAPNGMEVLKRTNLDLFHRVQQLGNQITRLQVVTHTHKKLAGADFKTGNLCYAIHRAALIGALAEQLPPEALHTHKRFEKFTEGSSGIKVSFEDGSQASGDFLVATDGIHSRVRGQLLGKLPYRYAQQTCWRAIVPFKLPQGYQHTFTEMWGNEPGLRVGFGAIDDEHIYFFATYFTSAGGKDDPKSLKQDLLSIYKDFPPLVLDFIKTAQVANILRNDIYDLNPGSQWHRGRVALVGDAAHATTPNMGQGGNQALESAWVLAECMAKVVQQPQRLTTGFAQYQQQRLKKAHKVVKDSWRISRLVNLKSGIARGVRNLAMQYMPPRLAEANMEKVYALEYDF</sequence>
<name>A1ZRG7_MICM2</name>
<evidence type="ECO:0000256" key="4">
    <source>
        <dbReference type="ARBA" id="ARBA00023002"/>
    </source>
</evidence>
<proteinExistence type="predicted"/>
<keyword evidence="6" id="KW-0503">Monooxygenase</keyword>
<dbReference type="SUPFAM" id="SSF51905">
    <property type="entry name" value="FAD/NAD(P)-binding domain"/>
    <property type="match status" value="1"/>
</dbReference>
<keyword evidence="2" id="KW-0285">Flavoprotein</keyword>
<dbReference type="PRINTS" id="PR00420">
    <property type="entry name" value="RNGMNOXGNASE"/>
</dbReference>
<dbReference type="InterPro" id="IPR002938">
    <property type="entry name" value="FAD-bd"/>
</dbReference>
<evidence type="ECO:0000256" key="1">
    <source>
        <dbReference type="ARBA" id="ARBA00001974"/>
    </source>
</evidence>
<dbReference type="GO" id="GO:0004497">
    <property type="term" value="F:monooxygenase activity"/>
    <property type="evidence" value="ECO:0007669"/>
    <property type="project" value="UniProtKB-KW"/>
</dbReference>
<dbReference type="Pfam" id="PF01494">
    <property type="entry name" value="FAD_binding_3"/>
    <property type="match status" value="1"/>
</dbReference>
<dbReference type="eggNOG" id="COG0654">
    <property type="taxonomic scope" value="Bacteria"/>
</dbReference>
<accession>A1ZRG7</accession>
<comment type="cofactor">
    <cofactor evidence="1">
        <name>FAD</name>
        <dbReference type="ChEBI" id="CHEBI:57692"/>
    </cofactor>
</comment>
<evidence type="ECO:0000259" key="5">
    <source>
        <dbReference type="Pfam" id="PF01494"/>
    </source>
</evidence>
<dbReference type="Proteomes" id="UP000004095">
    <property type="component" value="Unassembled WGS sequence"/>
</dbReference>
<dbReference type="OrthoDB" id="9766816at2"/>
<evidence type="ECO:0000313" key="7">
    <source>
        <dbReference type="Proteomes" id="UP000004095"/>
    </source>
</evidence>
<dbReference type="PANTHER" id="PTHR46496">
    <property type="match status" value="1"/>
</dbReference>
<dbReference type="RefSeq" id="WP_004156416.1">
    <property type="nucleotide sequence ID" value="NZ_AAWS01000027.1"/>
</dbReference>
<reference evidence="6 7" key="1">
    <citation type="submission" date="2007-01" db="EMBL/GenBank/DDBJ databases">
        <authorList>
            <person name="Haygood M."/>
            <person name="Podell S."/>
            <person name="Anderson C."/>
            <person name="Hopkinson B."/>
            <person name="Roe K."/>
            <person name="Barbeau K."/>
            <person name="Gaasterland T."/>
            <person name="Ferriera S."/>
            <person name="Johnson J."/>
            <person name="Kravitz S."/>
            <person name="Beeson K."/>
            <person name="Sutton G."/>
            <person name="Rogers Y.-H."/>
            <person name="Friedman R."/>
            <person name="Frazier M."/>
            <person name="Venter J.C."/>
        </authorList>
    </citation>
    <scope>NUCLEOTIDE SEQUENCE [LARGE SCALE GENOMIC DNA]</scope>
    <source>
        <strain evidence="6 7">ATCC 23134</strain>
    </source>
</reference>
<dbReference type="Gene3D" id="3.50.50.60">
    <property type="entry name" value="FAD/NAD(P)-binding domain"/>
    <property type="match status" value="1"/>
</dbReference>